<feature type="chain" id="PRO_5047082726" description="C-type lectin domain-containing protein" evidence="1">
    <location>
        <begin position="23"/>
        <end position="182"/>
    </location>
</feature>
<dbReference type="InterPro" id="IPR001304">
    <property type="entry name" value="C-type_lectin-like"/>
</dbReference>
<feature type="domain" description="C-type lectin" evidence="2">
    <location>
        <begin position="40"/>
        <end position="151"/>
    </location>
</feature>
<sequence length="182" mass="20638">MSKVFICFFALIAVSQMGSSKASPTVTKTEIEAENNTRANPGDNYFPSINNGQWNQGKRDCVNQDYIGLAEINNEDELNLIKQVLEDNADIAASYWVGARYVPSLRKFRWTESKEVVGDWLDEEWEEGYPGGFMNAQTALQLKYTRDGEWKFRTGVTSHNARYLCEGRSADCNCNPKKSIQN</sequence>
<name>A0ABP1Q9T7_9HEXA</name>
<dbReference type="PROSITE" id="PS50041">
    <property type="entry name" value="C_TYPE_LECTIN_2"/>
    <property type="match status" value="1"/>
</dbReference>
<accession>A0ABP1Q9T7</accession>
<reference evidence="3 4" key="1">
    <citation type="submission" date="2024-08" db="EMBL/GenBank/DDBJ databases">
        <authorList>
            <person name="Cucini C."/>
            <person name="Frati F."/>
        </authorList>
    </citation>
    <scope>NUCLEOTIDE SEQUENCE [LARGE SCALE GENOMIC DNA]</scope>
</reference>
<feature type="signal peptide" evidence="1">
    <location>
        <begin position="1"/>
        <end position="22"/>
    </location>
</feature>
<dbReference type="Proteomes" id="UP001642540">
    <property type="component" value="Unassembled WGS sequence"/>
</dbReference>
<evidence type="ECO:0000259" key="2">
    <source>
        <dbReference type="PROSITE" id="PS50041"/>
    </source>
</evidence>
<dbReference type="Pfam" id="PF00059">
    <property type="entry name" value="Lectin_C"/>
    <property type="match status" value="1"/>
</dbReference>
<dbReference type="Gene3D" id="3.10.100.10">
    <property type="entry name" value="Mannose-Binding Protein A, subunit A"/>
    <property type="match status" value="1"/>
</dbReference>
<evidence type="ECO:0000313" key="4">
    <source>
        <dbReference type="Proteomes" id="UP001642540"/>
    </source>
</evidence>
<dbReference type="InterPro" id="IPR016186">
    <property type="entry name" value="C-type_lectin-like/link_sf"/>
</dbReference>
<dbReference type="InterPro" id="IPR016187">
    <property type="entry name" value="CTDL_fold"/>
</dbReference>
<evidence type="ECO:0000256" key="1">
    <source>
        <dbReference type="SAM" id="SignalP"/>
    </source>
</evidence>
<proteinExistence type="predicted"/>
<comment type="caution">
    <text evidence="3">The sequence shown here is derived from an EMBL/GenBank/DDBJ whole genome shotgun (WGS) entry which is preliminary data.</text>
</comment>
<protein>
    <recommendedName>
        <fullName evidence="2">C-type lectin domain-containing protein</fullName>
    </recommendedName>
</protein>
<evidence type="ECO:0000313" key="3">
    <source>
        <dbReference type="EMBL" id="CAL8091952.1"/>
    </source>
</evidence>
<dbReference type="EMBL" id="CAXLJM020000025">
    <property type="protein sequence ID" value="CAL8091952.1"/>
    <property type="molecule type" value="Genomic_DNA"/>
</dbReference>
<dbReference type="SUPFAM" id="SSF56436">
    <property type="entry name" value="C-type lectin-like"/>
    <property type="match status" value="1"/>
</dbReference>
<gene>
    <name evidence="3" type="ORF">ODALV1_LOCUS8073</name>
</gene>
<organism evidence="3 4">
    <name type="scientific">Orchesella dallaii</name>
    <dbReference type="NCBI Taxonomy" id="48710"/>
    <lineage>
        <taxon>Eukaryota</taxon>
        <taxon>Metazoa</taxon>
        <taxon>Ecdysozoa</taxon>
        <taxon>Arthropoda</taxon>
        <taxon>Hexapoda</taxon>
        <taxon>Collembola</taxon>
        <taxon>Entomobryomorpha</taxon>
        <taxon>Entomobryoidea</taxon>
        <taxon>Orchesellidae</taxon>
        <taxon>Orchesellinae</taxon>
        <taxon>Orchesella</taxon>
    </lineage>
</organism>
<keyword evidence="4" id="KW-1185">Reference proteome</keyword>
<keyword evidence="1" id="KW-0732">Signal</keyword>